<dbReference type="InterPro" id="IPR036388">
    <property type="entry name" value="WH-like_DNA-bd_sf"/>
</dbReference>
<dbReference type="Pfam" id="PF21715">
    <property type="entry name" value="CggR_N"/>
    <property type="match status" value="1"/>
</dbReference>
<dbReference type="InterPro" id="IPR037171">
    <property type="entry name" value="NagB/RpiA_transferase-like"/>
</dbReference>
<name>A0ABN1BJL4_9BACI</name>
<keyword evidence="8" id="KW-1185">Reference proteome</keyword>
<accession>A0ABN1BJL4</accession>
<dbReference type="PANTHER" id="PTHR34294">
    <property type="entry name" value="TRANSCRIPTIONAL REGULATOR-RELATED"/>
    <property type="match status" value="1"/>
</dbReference>
<dbReference type="Gene3D" id="1.10.10.10">
    <property type="entry name" value="Winged helix-like DNA-binding domain superfamily/Winged helix DNA-binding domain"/>
    <property type="match status" value="1"/>
</dbReference>
<keyword evidence="4" id="KW-0804">Transcription</keyword>
<dbReference type="InterPro" id="IPR036390">
    <property type="entry name" value="WH_DNA-bd_sf"/>
</dbReference>
<feature type="domain" description="CggR N-terminal DNA binding" evidence="6">
    <location>
        <begin position="18"/>
        <end position="88"/>
    </location>
</feature>
<dbReference type="InterPro" id="IPR048715">
    <property type="entry name" value="CggR_N"/>
</dbReference>
<evidence type="ECO:0000259" key="5">
    <source>
        <dbReference type="Pfam" id="PF04198"/>
    </source>
</evidence>
<comment type="caution">
    <text evidence="7">The sequence shown here is derived from an EMBL/GenBank/DDBJ whole genome shotgun (WGS) entry which is preliminary data.</text>
</comment>
<dbReference type="InterPro" id="IPR007324">
    <property type="entry name" value="Sugar-bd_dom_put"/>
</dbReference>
<dbReference type="InterPro" id="IPR051054">
    <property type="entry name" value="SorC_transcr_regulators"/>
</dbReference>
<keyword evidence="2" id="KW-0805">Transcription regulation</keyword>
<evidence type="ECO:0000256" key="4">
    <source>
        <dbReference type="ARBA" id="ARBA00023163"/>
    </source>
</evidence>
<evidence type="ECO:0000256" key="2">
    <source>
        <dbReference type="ARBA" id="ARBA00023015"/>
    </source>
</evidence>
<evidence type="ECO:0000256" key="1">
    <source>
        <dbReference type="ARBA" id="ARBA00010466"/>
    </source>
</evidence>
<dbReference type="EMBL" id="BAAADO010000006">
    <property type="protein sequence ID" value="GAA0499331.1"/>
    <property type="molecule type" value="Genomic_DNA"/>
</dbReference>
<comment type="similarity">
    <text evidence="1">Belongs to the SorC transcriptional regulatory family.</text>
</comment>
<protein>
    <submittedName>
        <fullName evidence="7">GapA transcriptional regulator CggR</fullName>
    </submittedName>
</protein>
<evidence type="ECO:0000256" key="3">
    <source>
        <dbReference type="ARBA" id="ARBA00023125"/>
    </source>
</evidence>
<evidence type="ECO:0000259" key="6">
    <source>
        <dbReference type="Pfam" id="PF21715"/>
    </source>
</evidence>
<sequence>MKDLISLQQKVFPEVMEIMERRTNLLKSIELLQPIGRRSLAEQVKLTERLVRGEVEFFQKQGFVDITSKGIHMTTEGARIAEQLEQLMREISGVKVLEHQVKEKLQLDKVIVVPGNSDKERRVKQELGKACVSYLKDVIKDHMTIAVTGGSTMSLVAESMTPLNKKDCLFVPSRGGLGEQVENQANTICAQMAKRAQGEYRLLYVPDPISEKAYQSIIEEPAVKEISNEIQNADIVLHGIGDAITMANRRKTPKSQLEKIKEADGAGEAFGYYFDKSGNIVHKVRTVGLQMEDLQKINQVIAVAGGTSKADAIESYFKQGQSNVLITDEAAAEKLLKG</sequence>
<dbReference type="Gene3D" id="3.40.50.1360">
    <property type="match status" value="1"/>
</dbReference>
<feature type="domain" description="Sugar-binding" evidence="5">
    <location>
        <begin position="92"/>
        <end position="337"/>
    </location>
</feature>
<dbReference type="RefSeq" id="WP_343842363.1">
    <property type="nucleotide sequence ID" value="NZ_BAAADO010000006.1"/>
</dbReference>
<evidence type="ECO:0000313" key="8">
    <source>
        <dbReference type="Proteomes" id="UP001500880"/>
    </source>
</evidence>
<dbReference type="Proteomes" id="UP001500880">
    <property type="component" value="Unassembled WGS sequence"/>
</dbReference>
<keyword evidence="3" id="KW-0238">DNA-binding</keyword>
<organism evidence="7 8">
    <name type="scientific">Salinibacillus aidingensis</name>
    <dbReference type="NCBI Taxonomy" id="237684"/>
    <lineage>
        <taxon>Bacteria</taxon>
        <taxon>Bacillati</taxon>
        <taxon>Bacillota</taxon>
        <taxon>Bacilli</taxon>
        <taxon>Bacillales</taxon>
        <taxon>Bacillaceae</taxon>
        <taxon>Salinibacillus</taxon>
    </lineage>
</organism>
<reference evidence="7 8" key="1">
    <citation type="journal article" date="2019" name="Int. J. Syst. Evol. Microbiol.">
        <title>The Global Catalogue of Microorganisms (GCM) 10K type strain sequencing project: providing services to taxonomists for standard genome sequencing and annotation.</title>
        <authorList>
            <consortium name="The Broad Institute Genomics Platform"/>
            <consortium name="The Broad Institute Genome Sequencing Center for Infectious Disease"/>
            <person name="Wu L."/>
            <person name="Ma J."/>
        </authorList>
    </citation>
    <scope>NUCLEOTIDE SEQUENCE [LARGE SCALE GENOMIC DNA]</scope>
    <source>
        <strain evidence="7 8">JCM 12389</strain>
    </source>
</reference>
<dbReference type="Pfam" id="PF04198">
    <property type="entry name" value="Sugar-bind"/>
    <property type="match status" value="1"/>
</dbReference>
<dbReference type="PANTHER" id="PTHR34294:SF5">
    <property type="entry name" value="CENTRAL GLYCOLYTIC GENES REGULATOR"/>
    <property type="match status" value="1"/>
</dbReference>
<evidence type="ECO:0000313" key="7">
    <source>
        <dbReference type="EMBL" id="GAA0499331.1"/>
    </source>
</evidence>
<proteinExistence type="inferred from homology"/>
<gene>
    <name evidence="7" type="primary">cggR</name>
    <name evidence="7" type="ORF">GCM10008986_28100</name>
</gene>
<dbReference type="SUPFAM" id="SSF46785">
    <property type="entry name" value="Winged helix' DNA-binding domain"/>
    <property type="match status" value="1"/>
</dbReference>
<dbReference type="SUPFAM" id="SSF100950">
    <property type="entry name" value="NagB/RpiA/CoA transferase-like"/>
    <property type="match status" value="1"/>
</dbReference>